<evidence type="ECO:0000313" key="4">
    <source>
        <dbReference type="Proteomes" id="UP000005408"/>
    </source>
</evidence>
<reference evidence="3" key="1">
    <citation type="submission" date="2022-08" db="UniProtKB">
        <authorList>
            <consortium name="EnsemblMetazoa"/>
        </authorList>
    </citation>
    <scope>IDENTIFICATION</scope>
    <source>
        <strain evidence="3">05x7-T-G4-1.051#20</strain>
    </source>
</reference>
<name>A0A8W8MXQ0_MAGGI</name>
<dbReference type="Gene3D" id="3.10.620.30">
    <property type="match status" value="1"/>
</dbReference>
<dbReference type="InterPro" id="IPR038765">
    <property type="entry name" value="Papain-like_cys_pep_sf"/>
</dbReference>
<feature type="region of interest" description="Disordered" evidence="1">
    <location>
        <begin position="1"/>
        <end position="46"/>
    </location>
</feature>
<dbReference type="InterPro" id="IPR056564">
    <property type="entry name" value="Ig-like_KY"/>
</dbReference>
<evidence type="ECO:0000256" key="1">
    <source>
        <dbReference type="SAM" id="MobiDB-lite"/>
    </source>
</evidence>
<evidence type="ECO:0000259" key="2">
    <source>
        <dbReference type="SMART" id="SM00460"/>
    </source>
</evidence>
<feature type="compositionally biased region" description="Basic and acidic residues" evidence="1">
    <location>
        <begin position="868"/>
        <end position="902"/>
    </location>
</feature>
<dbReference type="InterPro" id="IPR002931">
    <property type="entry name" value="Transglutaminase-like"/>
</dbReference>
<proteinExistence type="predicted"/>
<feature type="compositionally biased region" description="Acidic residues" evidence="1">
    <location>
        <begin position="767"/>
        <end position="797"/>
    </location>
</feature>
<dbReference type="Gene3D" id="1.20.920.20">
    <property type="match status" value="1"/>
</dbReference>
<feature type="compositionally biased region" description="Acidic residues" evidence="1">
    <location>
        <begin position="998"/>
        <end position="1014"/>
    </location>
</feature>
<feature type="compositionally biased region" description="Basic and acidic residues" evidence="1">
    <location>
        <begin position="828"/>
        <end position="855"/>
    </location>
</feature>
<dbReference type="PANTHER" id="PTHR47020">
    <property type="entry name" value="HILLARIN"/>
    <property type="match status" value="1"/>
</dbReference>
<dbReference type="Pfam" id="PF23265">
    <property type="entry name" value="Ig-like_KY"/>
    <property type="match status" value="3"/>
</dbReference>
<keyword evidence="4" id="KW-1185">Reference proteome</keyword>
<dbReference type="Pfam" id="PF01841">
    <property type="entry name" value="Transglut_core"/>
    <property type="match status" value="1"/>
</dbReference>
<organism evidence="3 4">
    <name type="scientific">Magallana gigas</name>
    <name type="common">Pacific oyster</name>
    <name type="synonym">Crassostrea gigas</name>
    <dbReference type="NCBI Taxonomy" id="29159"/>
    <lineage>
        <taxon>Eukaryota</taxon>
        <taxon>Metazoa</taxon>
        <taxon>Spiralia</taxon>
        <taxon>Lophotrochozoa</taxon>
        <taxon>Mollusca</taxon>
        <taxon>Bivalvia</taxon>
        <taxon>Autobranchia</taxon>
        <taxon>Pteriomorphia</taxon>
        <taxon>Ostreida</taxon>
        <taxon>Ostreoidea</taxon>
        <taxon>Ostreidae</taxon>
        <taxon>Magallana</taxon>
    </lineage>
</organism>
<feature type="region of interest" description="Disordered" evidence="1">
    <location>
        <begin position="765"/>
        <end position="960"/>
    </location>
</feature>
<feature type="compositionally biased region" description="Polar residues" evidence="1">
    <location>
        <begin position="1274"/>
        <end position="1288"/>
    </location>
</feature>
<feature type="domain" description="Transglutaminase-like" evidence="2">
    <location>
        <begin position="124"/>
        <end position="195"/>
    </location>
</feature>
<feature type="region of interest" description="Disordered" evidence="1">
    <location>
        <begin position="1265"/>
        <end position="1294"/>
    </location>
</feature>
<feature type="region of interest" description="Disordered" evidence="1">
    <location>
        <begin position="996"/>
        <end position="1020"/>
    </location>
</feature>
<feature type="compositionally biased region" description="Basic and acidic residues" evidence="1">
    <location>
        <begin position="812"/>
        <end position="821"/>
    </location>
</feature>
<sequence>MGSGASKAPSVDTSASQDKNSKKAAPIHRGTVGKKGKPSPHPPLTSKKELLKDVDLKFIDDIALQVPADLLVEDFWDVVEYMIVTPDGQIVNDLFKVRAIFRWIVSYDIMNIDTDVLPPDGSPLEYFLKIQCEIGDHAHLFYTMCSLADIPCVIINGMTKSAMYELGGEVDRTSMASQWNAVYVEGEWRIVDCFWASVCVDERNSIDRVELTKKNRLKRVMEDGEGPVPFNDFYFLVDPEQLLWTHLPDEPAWQLVKSTITEKEFQERAYVREQLHILDMEIGNNCKNCILYTDGDPVNIVFTLPMSEGRFYKFAYNLSQMKMEVINGEEKPVDLLLERFVFFEHTEEQVKFIIRLPVTGMFQFDIFSVDVQHSKSYKLLCTYLIQCDGKSDSILPFPDCPDLGWGVTPHAEDAGIRLRNKENPCGRITTKTGEIEFIFEVQDIPFLSSSLKNVLINEALLSKYILSRRDKEKYIVKVRLPKEGEYALKIFADDGGNKIENYIPKDIINLLLYFDGGEKINEPFPNVAGGNVGTKPYAEKFGIDVISYHNGMVKAWGGKARVEFETHSEGLVLMCDLSSSNKDAQARGKIESTHVDNHWVFDLTLPVPGDYSMNVLAAIDEDSSNVYEIQSYMITSIVSDVKRVKFAEDTKEEDDIITATIRTSEETITIPIPRVDATEKVFTRISRRDGRDGENGTRPSVAVNSDTFDITLKEDGEYVMDVWAQDKSNVLDTVARFAICRRPSIDSYTDDIDALIESLKPQAKVEEEIEENIEEQQQAEEAIDENDEEQQQNDDVDQSTVLGYDEESDCQSEIRDRENSEIKTPSHNQKDDKESNSDAEEDKINTNDNEKREESEMNTAVVYHTTTKLKEESSKSKNVSTDENRIDRPKSTQEENEGRRSADSIPAENQIAAGTVTSVVVKEGTQNRDSISTKSDDNQEKESDDVFSSSDGRSLGDVDSESIFTVQESDREDSTRNDSVSVSVSAFGKVAAHVIAEDQVDNDNDDDYSDDEDERLTMESEAEVKPDIDEKNMDKDTKDKYRAARRRTIVRKLHRAIRNRKLKELVRIFGEYKATQPQKSDELLREARRIINQLKAKDNLINATLSKDPDILREAINRANKYNYNMALTVQILLANRLLERYIRMKKIETTVIDMNQNAVTEMKKYTQPPNGVHQTLGATFLLLGEGATVVKDWKKCHALLFKTGKQSILRRVATFDPKDTNPTIVAAAQKILSPFKYLQIRDVSKGAAAFFTWANNMVQQAESYRNSLRKSGKTSARNIGPRSSSMAPPSGKR</sequence>
<dbReference type="EnsemblMetazoa" id="G3550.1">
    <property type="protein sequence ID" value="G3550.1:cds"/>
    <property type="gene ID" value="G3550"/>
</dbReference>
<evidence type="ECO:0000313" key="3">
    <source>
        <dbReference type="EnsemblMetazoa" id="G3550.1:cds"/>
    </source>
</evidence>
<dbReference type="SMART" id="SM00460">
    <property type="entry name" value="TGc"/>
    <property type="match status" value="1"/>
</dbReference>
<dbReference type="Proteomes" id="UP000005408">
    <property type="component" value="Unassembled WGS sequence"/>
</dbReference>
<dbReference type="InterPro" id="IPR053041">
    <property type="entry name" value="Transglut-like_Superfamily_Mod"/>
</dbReference>
<dbReference type="SUPFAM" id="SSF54001">
    <property type="entry name" value="Cysteine proteinases"/>
    <property type="match status" value="1"/>
</dbReference>
<protein>
    <recommendedName>
        <fullName evidence="2">Transglutaminase-like domain-containing protein</fullName>
    </recommendedName>
</protein>
<dbReference type="PANTHER" id="PTHR47020:SF1">
    <property type="entry name" value="HILLARIN"/>
    <property type="match status" value="1"/>
</dbReference>
<accession>A0A8W8MXQ0</accession>